<dbReference type="EMBL" id="AP013068">
    <property type="protein sequence ID" value="BAN48667.1"/>
    <property type="molecule type" value="Genomic_DNA"/>
</dbReference>
<dbReference type="OrthoDB" id="6984266at2"/>
<dbReference type="KEGG" id="pre:PCA10_29350"/>
<protein>
    <submittedName>
        <fullName evidence="1">Uncharacterized protein</fullName>
    </submittedName>
</protein>
<sequence>MAHWIITYKKDNGTSTLDMQADRKPSMETTVEYVLDWASHNLEKGEYGDHEDKLSDEPAAKLLRKYGITIAGISKA</sequence>
<gene>
    <name evidence="1" type="ORF">PCA10_29350</name>
</gene>
<dbReference type="AlphaFoldDB" id="S6AFE4"/>
<dbReference type="HOGENOM" id="CLU_190432_1_0_6"/>
<name>S6AFE4_METRE</name>
<dbReference type="STRING" id="1245471.PCA10_29350"/>
<proteinExistence type="predicted"/>
<dbReference type="RefSeq" id="WP_016492813.1">
    <property type="nucleotide sequence ID" value="NC_021499.1"/>
</dbReference>
<evidence type="ECO:0000313" key="1">
    <source>
        <dbReference type="EMBL" id="BAN48667.1"/>
    </source>
</evidence>
<dbReference type="Proteomes" id="UP000015503">
    <property type="component" value="Chromosome"/>
</dbReference>
<evidence type="ECO:0000313" key="2">
    <source>
        <dbReference type="Proteomes" id="UP000015503"/>
    </source>
</evidence>
<organism evidence="1 2">
    <name type="scientific">Metapseudomonas resinovorans NBRC 106553</name>
    <dbReference type="NCBI Taxonomy" id="1245471"/>
    <lineage>
        <taxon>Bacteria</taxon>
        <taxon>Pseudomonadati</taxon>
        <taxon>Pseudomonadota</taxon>
        <taxon>Gammaproteobacteria</taxon>
        <taxon>Pseudomonadales</taxon>
        <taxon>Pseudomonadaceae</taxon>
        <taxon>Metapseudomonas</taxon>
    </lineage>
</organism>
<dbReference type="eggNOG" id="ENOG5031GYS">
    <property type="taxonomic scope" value="Bacteria"/>
</dbReference>
<reference evidence="1 2" key="1">
    <citation type="journal article" date="2013" name="Genome Announc.">
        <title>Complete Genome Sequence of the Carbazole Degrader Pseudomonas resinovorans Strain CA10 (NBRC 106553).</title>
        <authorList>
            <person name="Shintani M."/>
            <person name="Hosoyama A."/>
            <person name="Ohji S."/>
            <person name="Tsuchikane K."/>
            <person name="Takarada H."/>
            <person name="Yamazoe A."/>
            <person name="Fujita N."/>
            <person name="Nojiri H."/>
        </authorList>
    </citation>
    <scope>NUCLEOTIDE SEQUENCE [LARGE SCALE GENOMIC DNA]</scope>
    <source>
        <strain evidence="1 2">NBRC 106553</strain>
    </source>
</reference>
<keyword evidence="2" id="KW-1185">Reference proteome</keyword>
<accession>S6AFE4</accession>
<dbReference type="PATRIC" id="fig|1245471.3.peg.2953"/>